<reference evidence="2" key="1">
    <citation type="submission" date="2016-10" db="EMBL/GenBank/DDBJ databases">
        <authorList>
            <person name="Varghese N."/>
            <person name="Submissions S."/>
        </authorList>
    </citation>
    <scope>NUCLEOTIDE SEQUENCE [LARGE SCALE GENOMIC DNA]</scope>
    <source>
        <strain evidence="2">CGMCC 1.9108</strain>
    </source>
</reference>
<organism evidence="1 2">
    <name type="scientific">Ruegeria marina</name>
    <dbReference type="NCBI Taxonomy" id="639004"/>
    <lineage>
        <taxon>Bacteria</taxon>
        <taxon>Pseudomonadati</taxon>
        <taxon>Pseudomonadota</taxon>
        <taxon>Alphaproteobacteria</taxon>
        <taxon>Rhodobacterales</taxon>
        <taxon>Roseobacteraceae</taxon>
        <taxon>Ruegeria</taxon>
    </lineage>
</organism>
<dbReference type="EMBL" id="FMZV01000012">
    <property type="protein sequence ID" value="SDD93899.1"/>
    <property type="molecule type" value="Genomic_DNA"/>
</dbReference>
<dbReference type="STRING" id="639004.SAMN04488239_1127"/>
<dbReference type="Pfam" id="PF20044">
    <property type="entry name" value="DUF6446"/>
    <property type="match status" value="1"/>
</dbReference>
<dbReference type="AlphaFoldDB" id="A0A1G6YU09"/>
<dbReference type="RefSeq" id="WP_093033795.1">
    <property type="nucleotide sequence ID" value="NZ_FMZV01000012.1"/>
</dbReference>
<evidence type="ECO:0000313" key="2">
    <source>
        <dbReference type="Proteomes" id="UP000199628"/>
    </source>
</evidence>
<proteinExistence type="predicted"/>
<protein>
    <recommendedName>
        <fullName evidence="3">Histidine kinase</fullName>
    </recommendedName>
</protein>
<dbReference type="Proteomes" id="UP000199628">
    <property type="component" value="Unassembled WGS sequence"/>
</dbReference>
<accession>A0A1G6YU09</accession>
<evidence type="ECO:0008006" key="3">
    <source>
        <dbReference type="Google" id="ProtNLM"/>
    </source>
</evidence>
<name>A0A1G6YU09_9RHOB</name>
<evidence type="ECO:0000313" key="1">
    <source>
        <dbReference type="EMBL" id="SDD93899.1"/>
    </source>
</evidence>
<gene>
    <name evidence="1" type="ORF">SAMN04488239_1127</name>
</gene>
<dbReference type="OrthoDB" id="7819947at2"/>
<dbReference type="InterPro" id="IPR045616">
    <property type="entry name" value="DUF6446"/>
</dbReference>
<sequence>MTGKVLVILLALCAVGAGLSMYYLQVYGFYYEVEPRPGQEVTLVPQGSETAEFIAYDGFRAIDADSSPIRYRACFTTTLDLDALSAAYAPAENPEPLTAPAWFDCYDAGQIAEALENGRARAFLGAKNVHYGVDRIVTITEDGRGYAWHVLNNCGQKAYDGTVIGEECPPRPEN</sequence>
<keyword evidence="2" id="KW-1185">Reference proteome</keyword>